<evidence type="ECO:0000313" key="4">
    <source>
        <dbReference type="EMBL" id="RAV21707.1"/>
    </source>
</evidence>
<evidence type="ECO:0000256" key="1">
    <source>
        <dbReference type="ARBA" id="ARBA00022679"/>
    </source>
</evidence>
<accession>A0A329MUS6</accession>
<dbReference type="InterPro" id="IPR016181">
    <property type="entry name" value="Acyl_CoA_acyltransferase"/>
</dbReference>
<dbReference type="Gene3D" id="3.40.630.30">
    <property type="match status" value="1"/>
</dbReference>
<dbReference type="RefSeq" id="WP_113030799.1">
    <property type="nucleotide sequence ID" value="NZ_QMFB01000004.1"/>
</dbReference>
<name>A0A329MUS6_9BACL</name>
<dbReference type="Pfam" id="PF00583">
    <property type="entry name" value="Acetyltransf_1"/>
    <property type="match status" value="1"/>
</dbReference>
<dbReference type="Proteomes" id="UP000250369">
    <property type="component" value="Unassembled WGS sequence"/>
</dbReference>
<dbReference type="PANTHER" id="PTHR43877">
    <property type="entry name" value="AMINOALKYLPHOSPHONATE N-ACETYLTRANSFERASE-RELATED-RELATED"/>
    <property type="match status" value="1"/>
</dbReference>
<proteinExistence type="predicted"/>
<dbReference type="OrthoDB" id="9788755at2"/>
<dbReference type="GO" id="GO:0016747">
    <property type="term" value="F:acyltransferase activity, transferring groups other than amino-acyl groups"/>
    <property type="evidence" value="ECO:0007669"/>
    <property type="project" value="InterPro"/>
</dbReference>
<sequence length="139" mass="16470">MNTRVAKEFDYPALRKIYLESRRKNFYWADTEAMTLDDFDKHTEGEYIILAEEDNRILGFASLYLPDNFIHNLFVHPDFFGMSVGGLLLHASIEKMNKPIRLKCISENHAAIKFYEHKGWKKIVEEGNPSEKYWVMEYK</sequence>
<gene>
    <name evidence="4" type="ORF">DQG23_09430</name>
</gene>
<keyword evidence="2" id="KW-0012">Acyltransferase</keyword>
<dbReference type="EMBL" id="QMFB01000004">
    <property type="protein sequence ID" value="RAV21707.1"/>
    <property type="molecule type" value="Genomic_DNA"/>
</dbReference>
<dbReference type="InterPro" id="IPR000182">
    <property type="entry name" value="GNAT_dom"/>
</dbReference>
<dbReference type="InterPro" id="IPR050832">
    <property type="entry name" value="Bact_Acetyltransf"/>
</dbReference>
<dbReference type="CDD" id="cd04301">
    <property type="entry name" value="NAT_SF"/>
    <property type="match status" value="1"/>
</dbReference>
<evidence type="ECO:0000259" key="3">
    <source>
        <dbReference type="PROSITE" id="PS51186"/>
    </source>
</evidence>
<dbReference type="PROSITE" id="PS51186">
    <property type="entry name" value="GNAT"/>
    <property type="match status" value="1"/>
</dbReference>
<keyword evidence="5" id="KW-1185">Reference proteome</keyword>
<evidence type="ECO:0000313" key="5">
    <source>
        <dbReference type="Proteomes" id="UP000250369"/>
    </source>
</evidence>
<dbReference type="AlphaFoldDB" id="A0A329MUS6"/>
<comment type="caution">
    <text evidence="4">The sequence shown here is derived from an EMBL/GenBank/DDBJ whole genome shotgun (WGS) entry which is preliminary data.</text>
</comment>
<evidence type="ECO:0000256" key="2">
    <source>
        <dbReference type="ARBA" id="ARBA00023315"/>
    </source>
</evidence>
<dbReference type="SUPFAM" id="SSF55729">
    <property type="entry name" value="Acyl-CoA N-acyltransferases (Nat)"/>
    <property type="match status" value="1"/>
</dbReference>
<feature type="domain" description="N-acetyltransferase" evidence="3">
    <location>
        <begin position="1"/>
        <end position="139"/>
    </location>
</feature>
<organism evidence="4 5">
    <name type="scientific">Paenibacillus contaminans</name>
    <dbReference type="NCBI Taxonomy" id="450362"/>
    <lineage>
        <taxon>Bacteria</taxon>
        <taxon>Bacillati</taxon>
        <taxon>Bacillota</taxon>
        <taxon>Bacilli</taxon>
        <taxon>Bacillales</taxon>
        <taxon>Paenibacillaceae</taxon>
        <taxon>Paenibacillus</taxon>
    </lineage>
</organism>
<dbReference type="PANTHER" id="PTHR43877:SF2">
    <property type="entry name" value="AMINOALKYLPHOSPHONATE N-ACETYLTRANSFERASE-RELATED"/>
    <property type="match status" value="1"/>
</dbReference>
<keyword evidence="1 4" id="KW-0808">Transferase</keyword>
<reference evidence="4 5" key="1">
    <citation type="journal article" date="2009" name="Int. J. Syst. Evol. Microbiol.">
        <title>Paenibacillus contaminans sp. nov., isolated from a contaminated laboratory plate.</title>
        <authorList>
            <person name="Chou J.H."/>
            <person name="Lee J.H."/>
            <person name="Lin M.C."/>
            <person name="Chang P.S."/>
            <person name="Arun A.B."/>
            <person name="Young C.C."/>
            <person name="Chen W.M."/>
        </authorList>
    </citation>
    <scope>NUCLEOTIDE SEQUENCE [LARGE SCALE GENOMIC DNA]</scope>
    <source>
        <strain evidence="4 5">CKOBP-6</strain>
    </source>
</reference>
<protein>
    <submittedName>
        <fullName evidence="4">GNAT family N-acetyltransferase</fullName>
    </submittedName>
</protein>